<sequence length="258" mass="28078">MASVVGVVNQKGGVGKTTTTVNVAASLCAAELSVLVVDCDPQGNATTGLGGNKHKASSHLYDLLMNDADIDQCVTKISDTLSLIESTPHLSGVEIEFAQVDGWAHTLKERLAEIKDNYDVVLIDSPPSLGMLTVNILVSSDYILVPLQCEFYALEGLSQLWKTLSMTQKGLNPHLDVLAIVLTMFEDNSDLNNQVADDVRSHFKELVCQTVIPRDARMSESPSFSKPVLWYGSDSKGSLAYIKLAHELIERLKLPIHV</sequence>
<feature type="domain" description="AAA" evidence="1">
    <location>
        <begin position="4"/>
        <end position="176"/>
    </location>
</feature>
<evidence type="ECO:0000313" key="2">
    <source>
        <dbReference type="EMBL" id="CRH07609.1"/>
    </source>
</evidence>
<dbReference type="PANTHER" id="PTHR13696:SF52">
    <property type="entry name" value="PARA FAMILY PROTEIN CT_582"/>
    <property type="match status" value="1"/>
</dbReference>
<reference evidence="2" key="1">
    <citation type="submission" date="2015-04" db="EMBL/GenBank/DDBJ databases">
        <authorList>
            <person name="Syromyatnikov M.Y."/>
            <person name="Popov V.N."/>
        </authorList>
    </citation>
    <scope>NUCLEOTIDE SEQUENCE</scope>
    <source>
        <strain evidence="2">MO-1</strain>
    </source>
</reference>
<gene>
    <name evidence="2" type="primary">parA</name>
    <name evidence="2" type="ORF">MAGMO_3473</name>
</gene>
<name>A0A1S7LN62_MAGMO</name>
<accession>A0A1S7LN62</accession>
<organism evidence="2">
    <name type="scientific">Magnetococcus massalia (strain MO-1)</name>
    <dbReference type="NCBI Taxonomy" id="451514"/>
    <lineage>
        <taxon>Bacteria</taxon>
        <taxon>Pseudomonadati</taxon>
        <taxon>Pseudomonadota</taxon>
        <taxon>Magnetococcia</taxon>
        <taxon>Magnetococcales</taxon>
        <taxon>Magnetococcaceae</taxon>
        <taxon>Magnetococcus</taxon>
    </lineage>
</organism>
<dbReference type="FunFam" id="3.40.50.300:FF:000285">
    <property type="entry name" value="Sporulation initiation inhibitor Soj"/>
    <property type="match status" value="1"/>
</dbReference>
<dbReference type="CDD" id="cd02042">
    <property type="entry name" value="ParAB_family"/>
    <property type="match status" value="1"/>
</dbReference>
<dbReference type="InterPro" id="IPR050678">
    <property type="entry name" value="DNA_Partitioning_ATPase"/>
</dbReference>
<dbReference type="InterPro" id="IPR027417">
    <property type="entry name" value="P-loop_NTPase"/>
</dbReference>
<evidence type="ECO:0000259" key="1">
    <source>
        <dbReference type="Pfam" id="PF13614"/>
    </source>
</evidence>
<dbReference type="AlphaFoldDB" id="A0A1S7LN62"/>
<dbReference type="EMBL" id="LO017727">
    <property type="protein sequence ID" value="CRH07609.1"/>
    <property type="molecule type" value="Genomic_DNA"/>
</dbReference>
<dbReference type="InterPro" id="IPR025669">
    <property type="entry name" value="AAA_dom"/>
</dbReference>
<dbReference type="SUPFAM" id="SSF52540">
    <property type="entry name" value="P-loop containing nucleoside triphosphate hydrolases"/>
    <property type="match status" value="1"/>
</dbReference>
<dbReference type="Gene3D" id="3.40.50.300">
    <property type="entry name" value="P-loop containing nucleotide triphosphate hydrolases"/>
    <property type="match status" value="1"/>
</dbReference>
<protein>
    <submittedName>
        <fullName evidence="2">Chromosome partitioning protein ParA</fullName>
    </submittedName>
</protein>
<dbReference type="PANTHER" id="PTHR13696">
    <property type="entry name" value="P-LOOP CONTAINING NUCLEOSIDE TRIPHOSPHATE HYDROLASE"/>
    <property type="match status" value="1"/>
</dbReference>
<proteinExistence type="predicted"/>
<dbReference type="Pfam" id="PF13614">
    <property type="entry name" value="AAA_31"/>
    <property type="match status" value="1"/>
</dbReference>